<dbReference type="SFLD" id="SFLDG01067">
    <property type="entry name" value="SPASM/twitch_domain_containing"/>
    <property type="match status" value="1"/>
</dbReference>
<keyword evidence="9 11" id="KW-0456">Lyase</keyword>
<dbReference type="NCBIfam" id="NF001199">
    <property type="entry name" value="PRK00164.2-1"/>
    <property type="match status" value="1"/>
</dbReference>
<dbReference type="InterPro" id="IPR013785">
    <property type="entry name" value="Aldolase_TIM"/>
</dbReference>
<reference evidence="13 14" key="1">
    <citation type="journal article" date="2019" name="Nat. Microbiol.">
        <title>Expanding anaerobic alkane metabolism in the domain of Archaea.</title>
        <authorList>
            <person name="Wang Y."/>
            <person name="Wegener G."/>
            <person name="Hou J."/>
            <person name="Wang F."/>
            <person name="Xiao X."/>
        </authorList>
    </citation>
    <scope>NUCLEOTIDE SEQUENCE [LARGE SCALE GENOMIC DNA]</scope>
    <source>
        <strain evidence="13">WYZ-LMO10</strain>
    </source>
</reference>
<dbReference type="UniPathway" id="UPA00344"/>
<dbReference type="Proteomes" id="UP000315399">
    <property type="component" value="Unassembled WGS sequence"/>
</dbReference>
<evidence type="ECO:0000259" key="12">
    <source>
        <dbReference type="PROSITE" id="PS51918"/>
    </source>
</evidence>
<feature type="domain" description="Radical SAM core" evidence="12">
    <location>
        <begin position="5"/>
        <end position="223"/>
    </location>
</feature>
<feature type="binding site" evidence="11">
    <location>
        <begin position="250"/>
        <end position="252"/>
    </location>
    <ligand>
        <name>GTP</name>
        <dbReference type="ChEBI" id="CHEBI:37565"/>
    </ligand>
</feature>
<evidence type="ECO:0000256" key="8">
    <source>
        <dbReference type="ARBA" id="ARBA00023150"/>
    </source>
</evidence>
<dbReference type="GO" id="GO:0061798">
    <property type="term" value="F:GTP 3',8'-cyclase activity"/>
    <property type="evidence" value="ECO:0007669"/>
    <property type="project" value="UniProtKB-UniRule"/>
</dbReference>
<comment type="caution">
    <text evidence="11">Lacks conserved residue(s) required for the propagation of feature annotation.</text>
</comment>
<evidence type="ECO:0000256" key="4">
    <source>
        <dbReference type="ARBA" id="ARBA00022741"/>
    </source>
</evidence>
<feature type="binding site" evidence="11">
    <location>
        <position position="28"/>
    </location>
    <ligand>
        <name>[4Fe-4S] cluster</name>
        <dbReference type="ChEBI" id="CHEBI:49883"/>
        <label>1</label>
        <note>4Fe-4S-S-AdoMet</note>
    </ligand>
</feature>
<evidence type="ECO:0000313" key="14">
    <source>
        <dbReference type="Proteomes" id="UP000315399"/>
    </source>
</evidence>
<feature type="binding site" evidence="11">
    <location>
        <position position="27"/>
    </location>
    <ligand>
        <name>S-adenosyl-L-methionine</name>
        <dbReference type="ChEBI" id="CHEBI:59789"/>
    </ligand>
</feature>
<evidence type="ECO:0000256" key="9">
    <source>
        <dbReference type="ARBA" id="ARBA00023239"/>
    </source>
</evidence>
<dbReference type="SFLD" id="SFLDS00029">
    <property type="entry name" value="Radical_SAM"/>
    <property type="match status" value="1"/>
</dbReference>
<dbReference type="InterPro" id="IPR000385">
    <property type="entry name" value="MoaA_NifB_PqqE_Fe-S-bd_CS"/>
</dbReference>
<sequence>MLIDPYSRRITGLRISLTQRCNLNCKYCHHEGEGRTSGEMTAAEVLRIVKVASSLGIRRVKYTGGEPLLRGDLNEIIKGSVAIGLEDVAITTNGTLLRGKASELNAAGLRRMNVSIPSLDPSLYHSLTGGDLVNTISGIAEAAECGIKIKINTVLMRGVNEGEIRRFIELASAINGSLQFIELENLNLEDSFFKDHYLDLSKLESMLERMAERVLLREDMNKRHIYIVGSTPVEVVRPSNNPDFCARCSRIRVTSDGKIKPCLMRSDNLVDILGPMRGGASDEDLRLLFLKAVSLRSPYYRQT</sequence>
<evidence type="ECO:0000256" key="6">
    <source>
        <dbReference type="ARBA" id="ARBA00023014"/>
    </source>
</evidence>
<feature type="binding site" evidence="11">
    <location>
        <position position="115"/>
    </location>
    <ligand>
        <name>S-adenosyl-L-methionine</name>
        <dbReference type="ChEBI" id="CHEBI:59789"/>
    </ligand>
</feature>
<keyword evidence="4 11" id="KW-0547">Nucleotide-binding</keyword>
<keyword evidence="5 11" id="KW-0408">Iron</keyword>
<dbReference type="GO" id="GO:0005525">
    <property type="term" value="F:GTP binding"/>
    <property type="evidence" value="ECO:0007669"/>
    <property type="project" value="UniProtKB-UniRule"/>
</dbReference>
<protein>
    <recommendedName>
        <fullName evidence="11">Probable GTP 3',8-cyclase</fullName>
        <ecNumber evidence="11">4.1.99.22</ecNumber>
    </recommendedName>
    <alternativeName>
        <fullName evidence="11">Molybdenum cofactor biosynthesis protein A</fullName>
    </alternativeName>
</protein>
<dbReference type="AlphaFoldDB" id="A0A523BEU4"/>
<feature type="binding site" evidence="11">
    <location>
        <position position="25"/>
    </location>
    <ligand>
        <name>[4Fe-4S] cluster</name>
        <dbReference type="ChEBI" id="CHEBI:49883"/>
        <label>1</label>
        <note>4Fe-4S-S-AdoMet</note>
    </ligand>
</feature>
<dbReference type="SFLD" id="SFLDG01383">
    <property type="entry name" value="cyclic_pyranopterin_phosphate"/>
    <property type="match status" value="1"/>
</dbReference>
<feature type="binding site" evidence="11">
    <location>
        <position position="248"/>
    </location>
    <ligand>
        <name>[4Fe-4S] cluster</name>
        <dbReference type="ChEBI" id="CHEBI:49883"/>
        <label>2</label>
        <note>4Fe-4S-substrate</note>
    </ligand>
</feature>
<keyword evidence="1 11" id="KW-0004">4Fe-4S</keyword>
<dbReference type="Gene3D" id="3.20.20.70">
    <property type="entry name" value="Aldolase class I"/>
    <property type="match status" value="1"/>
</dbReference>
<dbReference type="GO" id="GO:0051539">
    <property type="term" value="F:4 iron, 4 sulfur cluster binding"/>
    <property type="evidence" value="ECO:0007669"/>
    <property type="project" value="UniProtKB-UniRule"/>
</dbReference>
<evidence type="ECO:0000256" key="7">
    <source>
        <dbReference type="ARBA" id="ARBA00023134"/>
    </source>
</evidence>
<evidence type="ECO:0000256" key="3">
    <source>
        <dbReference type="ARBA" id="ARBA00022723"/>
    </source>
</evidence>
<comment type="catalytic activity">
    <reaction evidence="10 11">
        <text>GTP + AH2 + S-adenosyl-L-methionine = (8S)-3',8-cyclo-7,8-dihydroguanosine 5'-triphosphate + 5'-deoxyadenosine + L-methionine + A + H(+)</text>
        <dbReference type="Rhea" id="RHEA:49576"/>
        <dbReference type="ChEBI" id="CHEBI:13193"/>
        <dbReference type="ChEBI" id="CHEBI:15378"/>
        <dbReference type="ChEBI" id="CHEBI:17319"/>
        <dbReference type="ChEBI" id="CHEBI:17499"/>
        <dbReference type="ChEBI" id="CHEBI:37565"/>
        <dbReference type="ChEBI" id="CHEBI:57844"/>
        <dbReference type="ChEBI" id="CHEBI:59789"/>
        <dbReference type="ChEBI" id="CHEBI:131766"/>
        <dbReference type="EC" id="4.1.99.22"/>
    </reaction>
</comment>
<dbReference type="EMBL" id="QNVH01000013">
    <property type="protein sequence ID" value="TDA39435.1"/>
    <property type="molecule type" value="Genomic_DNA"/>
</dbReference>
<evidence type="ECO:0000256" key="10">
    <source>
        <dbReference type="ARBA" id="ARBA00048697"/>
    </source>
</evidence>
<dbReference type="Pfam" id="PF06463">
    <property type="entry name" value="Mob_synth_C"/>
    <property type="match status" value="1"/>
</dbReference>
<feature type="binding site" evidence="11">
    <location>
        <position position="262"/>
    </location>
    <ligand>
        <name>[4Fe-4S] cluster</name>
        <dbReference type="ChEBI" id="CHEBI:49883"/>
        <label>2</label>
        <note>4Fe-4S-substrate</note>
    </ligand>
</feature>
<dbReference type="InterPro" id="IPR006638">
    <property type="entry name" value="Elp3/MiaA/NifB-like_rSAM"/>
</dbReference>
<proteinExistence type="inferred from homology"/>
<evidence type="ECO:0000256" key="2">
    <source>
        <dbReference type="ARBA" id="ARBA00022691"/>
    </source>
</evidence>
<dbReference type="CDD" id="cd21117">
    <property type="entry name" value="Twitch_MoaA"/>
    <property type="match status" value="1"/>
</dbReference>
<dbReference type="PROSITE" id="PS51918">
    <property type="entry name" value="RADICAL_SAM"/>
    <property type="match status" value="1"/>
</dbReference>
<dbReference type="InterPro" id="IPR013485">
    <property type="entry name" value="MoaA_arc"/>
</dbReference>
<name>A0A523BEU4_9CREN</name>
<dbReference type="GO" id="GO:0006777">
    <property type="term" value="P:Mo-molybdopterin cofactor biosynthetic process"/>
    <property type="evidence" value="ECO:0007669"/>
    <property type="project" value="UniProtKB-UniRule"/>
</dbReference>
<evidence type="ECO:0000313" key="13">
    <source>
        <dbReference type="EMBL" id="TDA39435.1"/>
    </source>
</evidence>
<dbReference type="HAMAP" id="MF_01225_A">
    <property type="entry name" value="MoaA_A"/>
    <property type="match status" value="1"/>
</dbReference>
<gene>
    <name evidence="11" type="primary">moaA</name>
    <name evidence="13" type="ORF">DSO08_02200</name>
</gene>
<comment type="pathway">
    <text evidence="11">Cofactor biosynthesis; molybdopterin biosynthesis.</text>
</comment>
<feature type="binding site" evidence="11">
    <location>
        <position position="65"/>
    </location>
    <ligand>
        <name>S-adenosyl-L-methionine</name>
        <dbReference type="ChEBI" id="CHEBI:59789"/>
    </ligand>
</feature>
<dbReference type="SMART" id="SM00729">
    <property type="entry name" value="Elp3"/>
    <property type="match status" value="1"/>
</dbReference>
<feature type="binding site" evidence="11">
    <location>
        <position position="61"/>
    </location>
    <ligand>
        <name>GTP</name>
        <dbReference type="ChEBI" id="CHEBI:37565"/>
    </ligand>
</feature>
<accession>A0A523BEU4</accession>
<feature type="binding site" evidence="11">
    <location>
        <position position="91"/>
    </location>
    <ligand>
        <name>GTP</name>
        <dbReference type="ChEBI" id="CHEBI:37565"/>
    </ligand>
</feature>
<feature type="binding site" evidence="11">
    <location>
        <position position="21"/>
    </location>
    <ligand>
        <name>[4Fe-4S] cluster</name>
        <dbReference type="ChEBI" id="CHEBI:49883"/>
        <label>1</label>
        <note>4Fe-4S-S-AdoMet</note>
    </ligand>
</feature>
<dbReference type="Pfam" id="PF04055">
    <property type="entry name" value="Radical_SAM"/>
    <property type="match status" value="1"/>
</dbReference>
<evidence type="ECO:0000256" key="5">
    <source>
        <dbReference type="ARBA" id="ARBA00023004"/>
    </source>
</evidence>
<dbReference type="PANTHER" id="PTHR22960">
    <property type="entry name" value="MOLYBDOPTERIN COFACTOR SYNTHESIS PROTEIN A"/>
    <property type="match status" value="1"/>
</dbReference>
<dbReference type="EC" id="4.1.99.22" evidence="11"/>
<evidence type="ECO:0000256" key="1">
    <source>
        <dbReference type="ARBA" id="ARBA00022485"/>
    </source>
</evidence>
<feature type="binding site" evidence="11">
    <location>
        <position position="245"/>
    </location>
    <ligand>
        <name>[4Fe-4S] cluster</name>
        <dbReference type="ChEBI" id="CHEBI:49883"/>
        <label>2</label>
        <note>4Fe-4S-substrate</note>
    </ligand>
</feature>
<evidence type="ECO:0000256" key="11">
    <source>
        <dbReference type="HAMAP-Rule" id="MF_01225"/>
    </source>
</evidence>
<keyword evidence="3 11" id="KW-0479">Metal-binding</keyword>
<dbReference type="GO" id="GO:0061799">
    <property type="term" value="F:cyclic pyranopterin monophosphate synthase activity"/>
    <property type="evidence" value="ECO:0007669"/>
    <property type="project" value="TreeGrafter"/>
</dbReference>
<dbReference type="SFLD" id="SFLDG01386">
    <property type="entry name" value="main_SPASM_domain-containing"/>
    <property type="match status" value="1"/>
</dbReference>
<dbReference type="CDD" id="cd01335">
    <property type="entry name" value="Radical_SAM"/>
    <property type="match status" value="1"/>
</dbReference>
<dbReference type="PANTHER" id="PTHR22960:SF0">
    <property type="entry name" value="MOLYBDENUM COFACTOR BIOSYNTHESIS PROTEIN 1"/>
    <property type="match status" value="1"/>
</dbReference>
<feature type="binding site" evidence="11">
    <location>
        <position position="14"/>
    </location>
    <ligand>
        <name>GTP</name>
        <dbReference type="ChEBI" id="CHEBI:37565"/>
    </ligand>
</feature>
<dbReference type="GO" id="GO:0046872">
    <property type="term" value="F:metal ion binding"/>
    <property type="evidence" value="ECO:0007669"/>
    <property type="project" value="UniProtKB-KW"/>
</dbReference>
<comment type="similarity">
    <text evidence="11">Belongs to the radical SAM superfamily. MoaA family.</text>
</comment>
<keyword evidence="6 11" id="KW-0411">Iron-sulfur</keyword>
<keyword evidence="7 11" id="KW-0342">GTP-binding</keyword>
<organism evidence="13 14">
    <name type="scientific">Thermoproteota archaeon</name>
    <dbReference type="NCBI Taxonomy" id="2056631"/>
    <lineage>
        <taxon>Archaea</taxon>
        <taxon>Thermoproteota</taxon>
    </lineage>
</organism>
<comment type="function">
    <text evidence="11">Catalyzes the cyclization of GTP to (8S)-3',8-cyclo-7,8-dihydroguanosine 5'-triphosphate.</text>
</comment>
<dbReference type="InterPro" id="IPR007197">
    <property type="entry name" value="rSAM"/>
</dbReference>
<dbReference type="InterPro" id="IPR040064">
    <property type="entry name" value="MoaA-like"/>
</dbReference>
<dbReference type="GO" id="GO:1904047">
    <property type="term" value="F:S-adenosyl-L-methionine binding"/>
    <property type="evidence" value="ECO:0007669"/>
    <property type="project" value="UniProtKB-UniRule"/>
</dbReference>
<dbReference type="SUPFAM" id="SSF102114">
    <property type="entry name" value="Radical SAM enzymes"/>
    <property type="match status" value="1"/>
</dbReference>
<dbReference type="NCBIfam" id="TIGR02668">
    <property type="entry name" value="moaA_archaeal"/>
    <property type="match status" value="1"/>
</dbReference>
<feature type="binding site" evidence="11">
    <location>
        <position position="150"/>
    </location>
    <ligand>
        <name>GTP</name>
        <dbReference type="ChEBI" id="CHEBI:37565"/>
    </ligand>
</feature>
<keyword evidence="8 11" id="KW-0501">Molybdenum cofactor biosynthesis</keyword>
<dbReference type="PROSITE" id="PS01305">
    <property type="entry name" value="MOAA_NIFB_PQQE"/>
    <property type="match status" value="1"/>
</dbReference>
<dbReference type="InterPro" id="IPR010505">
    <property type="entry name" value="MoaA_twitch"/>
</dbReference>
<comment type="cofactor">
    <cofactor evidence="11">
        <name>[4Fe-4S] cluster</name>
        <dbReference type="ChEBI" id="CHEBI:49883"/>
    </cofactor>
    <text evidence="11">Binds 2 [4Fe-4S] clusters. Binds 1 [4Fe-4S] cluster coordinated with 3 cysteines and an exchangeable S-adenosyl-L-methionine and 1 [4Fe-4S] cluster coordinated with 3 cysteines and the GTP-derived substrate.</text>
</comment>
<dbReference type="InterPro" id="IPR050105">
    <property type="entry name" value="MoCo_biosynth_MoaA/MoaC"/>
</dbReference>
<keyword evidence="2 11" id="KW-0949">S-adenosyl-L-methionine</keyword>
<comment type="caution">
    <text evidence="13">The sequence shown here is derived from an EMBL/GenBank/DDBJ whole genome shotgun (WGS) entry which is preliminary data.</text>
</comment>
<dbReference type="InterPro" id="IPR058240">
    <property type="entry name" value="rSAM_sf"/>
</dbReference>